<keyword evidence="2" id="KW-1185">Reference proteome</keyword>
<dbReference type="Proteomes" id="UP000008854">
    <property type="component" value="Unassembled WGS sequence"/>
</dbReference>
<dbReference type="WBParaSite" id="Smp_330860.1">
    <property type="protein sequence ID" value="Smp_330860.1"/>
    <property type="gene ID" value="Smp_330860"/>
</dbReference>
<feature type="chain" id="PRO_5024452844" evidence="1">
    <location>
        <begin position="22"/>
        <end position="320"/>
    </location>
</feature>
<accession>A0A5K4F7S0</accession>
<evidence type="ECO:0000313" key="3">
    <source>
        <dbReference type="WBParaSite" id="Smp_330860.1"/>
    </source>
</evidence>
<name>A0A5K4F7S0_SCHMA</name>
<organism evidence="2 3">
    <name type="scientific">Schistosoma mansoni</name>
    <name type="common">Blood fluke</name>
    <dbReference type="NCBI Taxonomy" id="6183"/>
    <lineage>
        <taxon>Eukaryota</taxon>
        <taxon>Metazoa</taxon>
        <taxon>Spiralia</taxon>
        <taxon>Lophotrochozoa</taxon>
        <taxon>Platyhelminthes</taxon>
        <taxon>Trematoda</taxon>
        <taxon>Digenea</taxon>
        <taxon>Strigeidida</taxon>
        <taxon>Schistosomatoidea</taxon>
        <taxon>Schistosomatidae</taxon>
        <taxon>Schistosoma</taxon>
    </lineage>
</organism>
<dbReference type="ExpressionAtlas" id="A0A5K4F7S0">
    <property type="expression patterns" value="baseline"/>
</dbReference>
<reference evidence="2" key="1">
    <citation type="journal article" date="2012" name="PLoS Negl. Trop. Dis.">
        <title>A systematically improved high quality genome and transcriptome of the human blood fluke Schistosoma mansoni.</title>
        <authorList>
            <person name="Protasio A.V."/>
            <person name="Tsai I.J."/>
            <person name="Babbage A."/>
            <person name="Nichol S."/>
            <person name="Hunt M."/>
            <person name="Aslett M.A."/>
            <person name="De Silva N."/>
            <person name="Velarde G.S."/>
            <person name="Anderson T.J."/>
            <person name="Clark R.C."/>
            <person name="Davidson C."/>
            <person name="Dillon G.P."/>
            <person name="Holroyd N.E."/>
            <person name="LoVerde P.T."/>
            <person name="Lloyd C."/>
            <person name="McQuillan J."/>
            <person name="Oliveira G."/>
            <person name="Otto T.D."/>
            <person name="Parker-Manuel S.J."/>
            <person name="Quail M.A."/>
            <person name="Wilson R.A."/>
            <person name="Zerlotini A."/>
            <person name="Dunne D.W."/>
            <person name="Berriman M."/>
        </authorList>
    </citation>
    <scope>NUCLEOTIDE SEQUENCE [LARGE SCALE GENOMIC DNA]</scope>
    <source>
        <strain evidence="2">Puerto Rican</strain>
    </source>
</reference>
<proteinExistence type="predicted"/>
<sequence>MYYSLLIYIHFILFWIHSSIQDDNLEQRKSNVETAINYCKHQINMRLSSENQTIDEYVMCRSKLYQSVEQRILMGEFIREMEIQEKIHETTVRNSHIMKKCFSEEQSVYENSDPIHFKFYQLDGLIRERHERVRICNIYLLSHNVLQNIHQQIDNQLKRPRLEQRKSNVETAVNYCKQDLNRLIKSFRSNEKNLQDLRNQINMRLSSENQTIDEYVMCRSKLYQSVEQRILMGEFIREMEIQEKIHETTVRNSHIMKKCFSEEQSVYENSDPIHFKFYQLDGLIRERHERVRICNIYLLSHNILQNIHQQIDNQLKQLNT</sequence>
<dbReference type="InParanoid" id="A0A5K4F7S0"/>
<protein>
    <submittedName>
        <fullName evidence="3">t-SNARE coiled-coil homology domain-containing protein</fullName>
    </submittedName>
</protein>
<keyword evidence="1" id="KW-0732">Signal</keyword>
<evidence type="ECO:0000313" key="2">
    <source>
        <dbReference type="Proteomes" id="UP000008854"/>
    </source>
</evidence>
<evidence type="ECO:0000256" key="1">
    <source>
        <dbReference type="SAM" id="SignalP"/>
    </source>
</evidence>
<reference evidence="3" key="2">
    <citation type="submission" date="2019-11" db="UniProtKB">
        <authorList>
            <consortium name="WormBaseParasite"/>
        </authorList>
    </citation>
    <scope>IDENTIFICATION</scope>
    <source>
        <strain evidence="3">Puerto Rican</strain>
    </source>
</reference>
<dbReference type="AlphaFoldDB" id="A0A5K4F7S0"/>
<feature type="signal peptide" evidence="1">
    <location>
        <begin position="1"/>
        <end position="21"/>
    </location>
</feature>